<dbReference type="EMBL" id="LXQA011437987">
    <property type="protein sequence ID" value="MCI97268.1"/>
    <property type="molecule type" value="Genomic_DNA"/>
</dbReference>
<feature type="compositionally biased region" description="Pro residues" evidence="1">
    <location>
        <begin position="30"/>
        <end position="41"/>
    </location>
</feature>
<evidence type="ECO:0000256" key="1">
    <source>
        <dbReference type="SAM" id="MobiDB-lite"/>
    </source>
</evidence>
<organism evidence="2 3">
    <name type="scientific">Trifolium medium</name>
    <dbReference type="NCBI Taxonomy" id="97028"/>
    <lineage>
        <taxon>Eukaryota</taxon>
        <taxon>Viridiplantae</taxon>
        <taxon>Streptophyta</taxon>
        <taxon>Embryophyta</taxon>
        <taxon>Tracheophyta</taxon>
        <taxon>Spermatophyta</taxon>
        <taxon>Magnoliopsida</taxon>
        <taxon>eudicotyledons</taxon>
        <taxon>Gunneridae</taxon>
        <taxon>Pentapetalae</taxon>
        <taxon>rosids</taxon>
        <taxon>fabids</taxon>
        <taxon>Fabales</taxon>
        <taxon>Fabaceae</taxon>
        <taxon>Papilionoideae</taxon>
        <taxon>50 kb inversion clade</taxon>
        <taxon>NPAAA clade</taxon>
        <taxon>Hologalegina</taxon>
        <taxon>IRL clade</taxon>
        <taxon>Trifolieae</taxon>
        <taxon>Trifolium</taxon>
    </lineage>
</organism>
<reference evidence="2 3" key="1">
    <citation type="journal article" date="2018" name="Front. Plant Sci.">
        <title>Red Clover (Trifolium pratense) and Zigzag Clover (T. medium) - A Picture of Genomic Similarities and Differences.</title>
        <authorList>
            <person name="Dluhosova J."/>
            <person name="Istvanek J."/>
            <person name="Nedelnik J."/>
            <person name="Repkova J."/>
        </authorList>
    </citation>
    <scope>NUCLEOTIDE SEQUENCE [LARGE SCALE GENOMIC DNA]</scope>
    <source>
        <strain evidence="3">cv. 10/8</strain>
        <tissue evidence="2">Leaf</tissue>
    </source>
</reference>
<proteinExistence type="predicted"/>
<feature type="non-terminal residue" evidence="2">
    <location>
        <position position="1"/>
    </location>
</feature>
<dbReference type="AlphaFoldDB" id="A0A392W9A7"/>
<evidence type="ECO:0000313" key="2">
    <source>
        <dbReference type="EMBL" id="MCI97268.1"/>
    </source>
</evidence>
<name>A0A392W9A7_9FABA</name>
<protein>
    <submittedName>
        <fullName evidence="2">Uncharacterized protein</fullName>
    </submittedName>
</protein>
<feature type="non-terminal residue" evidence="2">
    <location>
        <position position="58"/>
    </location>
</feature>
<comment type="caution">
    <text evidence="2">The sequence shown here is derived from an EMBL/GenBank/DDBJ whole genome shotgun (WGS) entry which is preliminary data.</text>
</comment>
<evidence type="ECO:0000313" key="3">
    <source>
        <dbReference type="Proteomes" id="UP000265520"/>
    </source>
</evidence>
<keyword evidence="3" id="KW-1185">Reference proteome</keyword>
<feature type="region of interest" description="Disordered" evidence="1">
    <location>
        <begin position="1"/>
        <end position="44"/>
    </location>
</feature>
<sequence length="58" mass="6197">ANTVFASSEVKFNQPGKGPDDPFFCSTSGSPPPSPPPPSPPESFKALLQGILRRRVEE</sequence>
<accession>A0A392W9A7</accession>
<dbReference type="Proteomes" id="UP000265520">
    <property type="component" value="Unassembled WGS sequence"/>
</dbReference>